<evidence type="ECO:0000313" key="1">
    <source>
        <dbReference type="EMBL" id="AJD92963.1"/>
    </source>
</evidence>
<dbReference type="KEGG" id="jeo:JMA_36460"/>
<organism evidence="1 2">
    <name type="scientific">Jeotgalibacillus malaysiensis</name>
    <dbReference type="NCBI Taxonomy" id="1508404"/>
    <lineage>
        <taxon>Bacteria</taxon>
        <taxon>Bacillati</taxon>
        <taxon>Bacillota</taxon>
        <taxon>Bacilli</taxon>
        <taxon>Bacillales</taxon>
        <taxon>Caryophanaceae</taxon>
        <taxon>Jeotgalibacillus</taxon>
    </lineage>
</organism>
<proteinExistence type="predicted"/>
<dbReference type="STRING" id="1508404.JMA_36460"/>
<dbReference type="GO" id="GO:0008168">
    <property type="term" value="F:methyltransferase activity"/>
    <property type="evidence" value="ECO:0007669"/>
    <property type="project" value="UniProtKB-KW"/>
</dbReference>
<dbReference type="Pfam" id="PF14350">
    <property type="entry name" value="Beta_protein"/>
    <property type="match status" value="1"/>
</dbReference>
<dbReference type="InterPro" id="IPR025683">
    <property type="entry name" value="Protein_beta"/>
</dbReference>
<dbReference type="GO" id="GO:0032259">
    <property type="term" value="P:methylation"/>
    <property type="evidence" value="ECO:0007669"/>
    <property type="project" value="UniProtKB-KW"/>
</dbReference>
<sequence>MYIPIMKNRDEELRVIRDMNGYFNESIIPLIEIIRDEHTPQYKVDDVTGGYVYELKLGNKNKTRAKLPPTENDIITLNNIQERLKGKKAFVDFFRFSENEYANKAFKGIELSFRLSRDYNYYKQRMLQIGSFNDLIPVISIKKDLIISEHDLTKLINELRRENPSIAIRITDNYLEDYIELLEEHLTQRDYLMLDIRDQHVDSKFIELEEFEDLETNAKKILLNSPRSRDFKNGDYENLVFTEKIDNKVAKIYTDYELDGFGDFGGLKDNLPVDGGGNGLGAALGLIYSKEENAFFSIVNYDTNIGMRGFEYVRSEVLNRLPLLDSEDDCIAISRIKNMEGKFGNWATWSNLTLTRYIQQQAKK</sequence>
<protein>
    <submittedName>
        <fullName evidence="1">Type I restriction-modification system methyltransferase subunit like protein</fullName>
    </submittedName>
</protein>
<name>A0A0B5AWK2_9BACL</name>
<keyword evidence="1" id="KW-0808">Transferase</keyword>
<dbReference type="HOGENOM" id="CLU_760255_0_0_9"/>
<dbReference type="EMBL" id="CP009416">
    <property type="protein sequence ID" value="AJD92963.1"/>
    <property type="molecule type" value="Genomic_DNA"/>
</dbReference>
<keyword evidence="1" id="KW-0489">Methyltransferase</keyword>
<keyword evidence="2" id="KW-1185">Reference proteome</keyword>
<evidence type="ECO:0000313" key="2">
    <source>
        <dbReference type="Proteomes" id="UP000031449"/>
    </source>
</evidence>
<dbReference type="AlphaFoldDB" id="A0A0B5AWK2"/>
<reference evidence="1 2" key="1">
    <citation type="submission" date="2014-08" db="EMBL/GenBank/DDBJ databases">
        <title>Complete genome of a marine bacteria Jeotgalibacillus malaysiensis.</title>
        <authorList>
            <person name="Yaakop A.S."/>
            <person name="Chan K.-G."/>
            <person name="Goh K.M."/>
        </authorList>
    </citation>
    <scope>NUCLEOTIDE SEQUENCE [LARGE SCALE GENOMIC DNA]</scope>
    <source>
        <strain evidence="1 2">D5</strain>
    </source>
</reference>
<gene>
    <name evidence="1" type="ORF">JMA_36460</name>
</gene>
<dbReference type="BioCyc" id="JESP1508404:G14D9-12927-MONOMER"/>
<accession>A0A0B5AWK2</accession>
<dbReference type="Proteomes" id="UP000031449">
    <property type="component" value="Chromosome"/>
</dbReference>